<dbReference type="Pfam" id="PF03713">
    <property type="entry name" value="DUF305"/>
    <property type="match status" value="1"/>
</dbReference>
<evidence type="ECO:0000256" key="2">
    <source>
        <dbReference type="SAM" id="Phobius"/>
    </source>
</evidence>
<dbReference type="PANTHER" id="PTHR36933:SF1">
    <property type="entry name" value="SLL0788 PROTEIN"/>
    <property type="match status" value="1"/>
</dbReference>
<organism evidence="4 5">
    <name type="scientific">Nonomuraea soli</name>
    <dbReference type="NCBI Taxonomy" id="1032476"/>
    <lineage>
        <taxon>Bacteria</taxon>
        <taxon>Bacillati</taxon>
        <taxon>Actinomycetota</taxon>
        <taxon>Actinomycetes</taxon>
        <taxon>Streptosporangiales</taxon>
        <taxon>Streptosporangiaceae</taxon>
        <taxon>Nonomuraea</taxon>
    </lineage>
</organism>
<evidence type="ECO:0000313" key="4">
    <source>
        <dbReference type="EMBL" id="MBA2897806.1"/>
    </source>
</evidence>
<name>A0A7W0HWG6_9ACTN</name>
<keyword evidence="2" id="KW-0812">Transmembrane</keyword>
<dbReference type="InterPro" id="IPR012347">
    <property type="entry name" value="Ferritin-like"/>
</dbReference>
<evidence type="ECO:0000259" key="3">
    <source>
        <dbReference type="Pfam" id="PF03713"/>
    </source>
</evidence>
<proteinExistence type="predicted"/>
<dbReference type="PANTHER" id="PTHR36933">
    <property type="entry name" value="SLL0788 PROTEIN"/>
    <property type="match status" value="1"/>
</dbReference>
<sequence length="241" mass="24868">MSSAGTPAPPARPGRRGGRAVTVAAPLVLLGLAAALVGGCLARSEPSVRHAHHPAVAPGPTALTSPGAIVSGSPAPGGASPAPARPLPSGRLNPTDLAWLQLMIPMDERVIPLLDLGAAKAHTPAVRRMARHLRDAHHAELDRLRRALAATGLAAANPHAGHDMPGMITASELQRLRTTAGPAFDTLFTRHLDAHLRQSLSVTRSEQLSGHDPDVKALAAAVERARATQLAALPPVERSPA</sequence>
<evidence type="ECO:0000256" key="1">
    <source>
        <dbReference type="SAM" id="MobiDB-lite"/>
    </source>
</evidence>
<feature type="domain" description="DUF305" evidence="3">
    <location>
        <begin position="156"/>
        <end position="233"/>
    </location>
</feature>
<keyword evidence="2" id="KW-0472">Membrane</keyword>
<dbReference type="RefSeq" id="WP_181616486.1">
    <property type="nucleotide sequence ID" value="NZ_BAABAM010000016.1"/>
</dbReference>
<comment type="caution">
    <text evidence="4">The sequence shown here is derived from an EMBL/GenBank/DDBJ whole genome shotgun (WGS) entry which is preliminary data.</text>
</comment>
<gene>
    <name evidence="4" type="ORF">HNR30_009212</name>
</gene>
<reference evidence="4 5" key="1">
    <citation type="submission" date="2020-07" db="EMBL/GenBank/DDBJ databases">
        <title>Genomic Encyclopedia of Type Strains, Phase IV (KMG-IV): sequencing the most valuable type-strain genomes for metagenomic binning, comparative biology and taxonomic classification.</title>
        <authorList>
            <person name="Goeker M."/>
        </authorList>
    </citation>
    <scope>NUCLEOTIDE SEQUENCE [LARGE SCALE GENOMIC DNA]</scope>
    <source>
        <strain evidence="4 5">DSM 45533</strain>
    </source>
</reference>
<feature type="region of interest" description="Disordered" evidence="1">
    <location>
        <begin position="51"/>
        <end position="89"/>
    </location>
</feature>
<feature type="transmembrane region" description="Helical" evidence="2">
    <location>
        <begin position="20"/>
        <end position="42"/>
    </location>
</feature>
<feature type="compositionally biased region" description="Low complexity" evidence="1">
    <location>
        <begin position="65"/>
        <end position="89"/>
    </location>
</feature>
<dbReference type="Gene3D" id="1.20.1260.10">
    <property type="match status" value="1"/>
</dbReference>
<dbReference type="Proteomes" id="UP000530928">
    <property type="component" value="Unassembled WGS sequence"/>
</dbReference>
<accession>A0A7W0HWG6</accession>
<dbReference type="EMBL" id="JACDUR010000014">
    <property type="protein sequence ID" value="MBA2897806.1"/>
    <property type="molecule type" value="Genomic_DNA"/>
</dbReference>
<keyword evidence="2" id="KW-1133">Transmembrane helix</keyword>
<dbReference type="AlphaFoldDB" id="A0A7W0HWG6"/>
<protein>
    <submittedName>
        <fullName evidence="4">Uncharacterized protein (DUF305 family)</fullName>
    </submittedName>
</protein>
<evidence type="ECO:0000313" key="5">
    <source>
        <dbReference type="Proteomes" id="UP000530928"/>
    </source>
</evidence>
<dbReference type="InterPro" id="IPR005183">
    <property type="entry name" value="DUF305_CopM-like"/>
</dbReference>
<keyword evidence="5" id="KW-1185">Reference proteome</keyword>